<comment type="caution">
    <text evidence="8">The sequence shown here is derived from an EMBL/GenBank/DDBJ whole genome shotgun (WGS) entry which is preliminary data.</text>
</comment>
<evidence type="ECO:0000256" key="4">
    <source>
        <dbReference type="ARBA" id="ARBA00023163"/>
    </source>
</evidence>
<keyword evidence="3" id="KW-0238">DNA-binding</keyword>
<dbReference type="Gene3D" id="3.40.50.280">
    <property type="entry name" value="Cobalamin-binding domain"/>
    <property type="match status" value="1"/>
</dbReference>
<dbReference type="InterPro" id="IPR047057">
    <property type="entry name" value="MerR_fam"/>
</dbReference>
<keyword evidence="4" id="KW-0804">Transcription</keyword>
<dbReference type="Gene3D" id="1.10.1240.10">
    <property type="entry name" value="Methionine synthase domain"/>
    <property type="match status" value="1"/>
</dbReference>
<dbReference type="PROSITE" id="PS50937">
    <property type="entry name" value="HTH_MERR_2"/>
    <property type="match status" value="1"/>
</dbReference>
<dbReference type="Pfam" id="PF02607">
    <property type="entry name" value="B12-binding_2"/>
    <property type="match status" value="1"/>
</dbReference>
<sequence length="292" mass="30606">MYTVKHAAAMTGISPATLRMWERRYDVVVPGRSPSGYRVYDEAAVRRLSAMRALVEAGWSPRLAAEQVKSGTTGGSTPTDSVDGPSGELGDHEALVRVAEGFDGARLAAVLDEAFGRGTFEEVVDGWLMPALHALGDAWHRGTVSVAGEHFVSATVNRRLAGVLDALPVPSGAPRVIVGLARGSRHELGVLAFAAMLRRVGIDVVYVGGDLPPESWVVALNGDQPDAVVIGVPSSDDIAAVRDTVASLRAAYPDIAVHLGGRHQDHVGVEGSRPLGHQLGPAARDLAAQLIG</sequence>
<dbReference type="Pfam" id="PF13411">
    <property type="entry name" value="MerR_1"/>
    <property type="match status" value="1"/>
</dbReference>
<dbReference type="Gene3D" id="1.10.1660.10">
    <property type="match status" value="1"/>
</dbReference>
<keyword evidence="1" id="KW-0678">Repressor</keyword>
<accession>A0ABP5K968</accession>
<keyword evidence="2" id="KW-0805">Transcription regulation</keyword>
<dbReference type="EMBL" id="BAAAQQ010000013">
    <property type="protein sequence ID" value="GAA2129077.1"/>
    <property type="molecule type" value="Genomic_DNA"/>
</dbReference>
<feature type="region of interest" description="Disordered" evidence="5">
    <location>
        <begin position="66"/>
        <end position="89"/>
    </location>
</feature>
<dbReference type="CDD" id="cd01104">
    <property type="entry name" value="HTH_MlrA-CarA"/>
    <property type="match status" value="1"/>
</dbReference>
<feature type="domain" description="B12-binding" evidence="7">
    <location>
        <begin position="173"/>
        <end position="292"/>
    </location>
</feature>
<dbReference type="InterPro" id="IPR036594">
    <property type="entry name" value="Meth_synthase_dom"/>
</dbReference>
<keyword evidence="9" id="KW-1185">Reference proteome</keyword>
<proteinExistence type="predicted"/>
<evidence type="ECO:0000256" key="3">
    <source>
        <dbReference type="ARBA" id="ARBA00023125"/>
    </source>
</evidence>
<evidence type="ECO:0000256" key="5">
    <source>
        <dbReference type="SAM" id="MobiDB-lite"/>
    </source>
</evidence>
<dbReference type="PROSITE" id="PS51332">
    <property type="entry name" value="B12_BINDING"/>
    <property type="match status" value="1"/>
</dbReference>
<dbReference type="InterPro" id="IPR036724">
    <property type="entry name" value="Cobalamin-bd_sf"/>
</dbReference>
<dbReference type="InterPro" id="IPR003759">
    <property type="entry name" value="Cbl-bd_cap"/>
</dbReference>
<dbReference type="RefSeq" id="WP_344304630.1">
    <property type="nucleotide sequence ID" value="NZ_BAAAQQ010000013.1"/>
</dbReference>
<protein>
    <submittedName>
        <fullName evidence="8">HTH-type transcriptional repressor CarH</fullName>
    </submittedName>
</protein>
<dbReference type="SMART" id="SM00422">
    <property type="entry name" value="HTH_MERR"/>
    <property type="match status" value="1"/>
</dbReference>
<dbReference type="PANTHER" id="PTHR30204:SF69">
    <property type="entry name" value="MERR-FAMILY TRANSCRIPTIONAL REGULATOR"/>
    <property type="match status" value="1"/>
</dbReference>
<evidence type="ECO:0000313" key="9">
    <source>
        <dbReference type="Proteomes" id="UP001500575"/>
    </source>
</evidence>
<evidence type="ECO:0000256" key="1">
    <source>
        <dbReference type="ARBA" id="ARBA00022491"/>
    </source>
</evidence>
<evidence type="ECO:0000259" key="6">
    <source>
        <dbReference type="PROSITE" id="PS50937"/>
    </source>
</evidence>
<evidence type="ECO:0000259" key="7">
    <source>
        <dbReference type="PROSITE" id="PS51332"/>
    </source>
</evidence>
<dbReference type="Pfam" id="PF02310">
    <property type="entry name" value="B12-binding"/>
    <property type="match status" value="1"/>
</dbReference>
<gene>
    <name evidence="8" type="primary">carH</name>
    <name evidence="8" type="ORF">GCM10009843_30280</name>
</gene>
<organism evidence="8 9">
    <name type="scientific">Nocardioides bigeumensis</name>
    <dbReference type="NCBI Taxonomy" id="433657"/>
    <lineage>
        <taxon>Bacteria</taxon>
        <taxon>Bacillati</taxon>
        <taxon>Actinomycetota</taxon>
        <taxon>Actinomycetes</taxon>
        <taxon>Propionibacteriales</taxon>
        <taxon>Nocardioidaceae</taxon>
        <taxon>Nocardioides</taxon>
    </lineage>
</organism>
<evidence type="ECO:0000256" key="2">
    <source>
        <dbReference type="ARBA" id="ARBA00023015"/>
    </source>
</evidence>
<name>A0ABP5K968_9ACTN</name>
<dbReference type="Proteomes" id="UP001500575">
    <property type="component" value="Unassembled WGS sequence"/>
</dbReference>
<dbReference type="SUPFAM" id="SSF46955">
    <property type="entry name" value="Putative DNA-binding domain"/>
    <property type="match status" value="1"/>
</dbReference>
<evidence type="ECO:0000313" key="8">
    <source>
        <dbReference type="EMBL" id="GAA2129077.1"/>
    </source>
</evidence>
<reference evidence="9" key="1">
    <citation type="journal article" date="2019" name="Int. J. Syst. Evol. Microbiol.">
        <title>The Global Catalogue of Microorganisms (GCM) 10K type strain sequencing project: providing services to taxonomists for standard genome sequencing and annotation.</title>
        <authorList>
            <consortium name="The Broad Institute Genomics Platform"/>
            <consortium name="The Broad Institute Genome Sequencing Center for Infectious Disease"/>
            <person name="Wu L."/>
            <person name="Ma J."/>
        </authorList>
    </citation>
    <scope>NUCLEOTIDE SEQUENCE [LARGE SCALE GENOMIC DNA]</scope>
    <source>
        <strain evidence="9">JCM 16021</strain>
    </source>
</reference>
<feature type="compositionally biased region" description="Low complexity" evidence="5">
    <location>
        <begin position="75"/>
        <end position="84"/>
    </location>
</feature>
<dbReference type="SUPFAM" id="SSF52242">
    <property type="entry name" value="Cobalamin (vitamin B12)-binding domain"/>
    <property type="match status" value="1"/>
</dbReference>
<dbReference type="InterPro" id="IPR000551">
    <property type="entry name" value="MerR-type_HTH_dom"/>
</dbReference>
<feature type="domain" description="HTH merR-type" evidence="6">
    <location>
        <begin position="1"/>
        <end position="70"/>
    </location>
</feature>
<dbReference type="PANTHER" id="PTHR30204">
    <property type="entry name" value="REDOX-CYCLING DRUG-SENSING TRANSCRIPTIONAL ACTIVATOR SOXR"/>
    <property type="match status" value="1"/>
</dbReference>
<dbReference type="InterPro" id="IPR006158">
    <property type="entry name" value="Cobalamin-bd"/>
</dbReference>
<dbReference type="InterPro" id="IPR009061">
    <property type="entry name" value="DNA-bd_dom_put_sf"/>
</dbReference>